<feature type="domain" description="Alcohol dehydrogenase-like N-terminal" evidence="3">
    <location>
        <begin position="63"/>
        <end position="125"/>
    </location>
</feature>
<dbReference type="Proteomes" id="UP000740926">
    <property type="component" value="Unassembled WGS sequence"/>
</dbReference>
<name>A0A9P6XVC9_9FUNG</name>
<keyword evidence="2" id="KW-0560">Oxidoreductase</keyword>
<organism evidence="4 5">
    <name type="scientific">Rhizopus delemar</name>
    <dbReference type="NCBI Taxonomy" id="936053"/>
    <lineage>
        <taxon>Eukaryota</taxon>
        <taxon>Fungi</taxon>
        <taxon>Fungi incertae sedis</taxon>
        <taxon>Mucoromycota</taxon>
        <taxon>Mucoromycotina</taxon>
        <taxon>Mucoromycetes</taxon>
        <taxon>Mucorales</taxon>
        <taxon>Mucorineae</taxon>
        <taxon>Rhizopodaceae</taxon>
        <taxon>Rhizopus</taxon>
    </lineage>
</organism>
<evidence type="ECO:0000259" key="3">
    <source>
        <dbReference type="Pfam" id="PF08240"/>
    </source>
</evidence>
<dbReference type="PANTHER" id="PTHR43981">
    <property type="entry name" value="ENOYL-[ACYL-CARRIER-PROTEIN] REDUCTASE, MITOCHONDRIAL"/>
    <property type="match status" value="1"/>
</dbReference>
<dbReference type="Pfam" id="PF08240">
    <property type="entry name" value="ADH_N"/>
    <property type="match status" value="1"/>
</dbReference>
<gene>
    <name evidence="4" type="ORF">G6F50_016033</name>
</gene>
<protein>
    <recommendedName>
        <fullName evidence="3">Alcohol dehydrogenase-like N-terminal domain-containing protein</fullName>
    </recommendedName>
</protein>
<accession>A0A9P6XVC9</accession>
<dbReference type="GO" id="GO:0016491">
    <property type="term" value="F:oxidoreductase activity"/>
    <property type="evidence" value="ECO:0007669"/>
    <property type="project" value="UniProtKB-KW"/>
</dbReference>
<keyword evidence="5" id="KW-1185">Reference proteome</keyword>
<dbReference type="GO" id="GO:0006631">
    <property type="term" value="P:fatty acid metabolic process"/>
    <property type="evidence" value="ECO:0007669"/>
    <property type="project" value="TreeGrafter"/>
</dbReference>
<dbReference type="InterPro" id="IPR011032">
    <property type="entry name" value="GroES-like_sf"/>
</dbReference>
<dbReference type="InterPro" id="IPR013154">
    <property type="entry name" value="ADH-like_N"/>
</dbReference>
<evidence type="ECO:0000313" key="5">
    <source>
        <dbReference type="Proteomes" id="UP000740926"/>
    </source>
</evidence>
<evidence type="ECO:0000256" key="1">
    <source>
        <dbReference type="ARBA" id="ARBA00022857"/>
    </source>
</evidence>
<keyword evidence="1" id="KW-0521">NADP</keyword>
<reference evidence="4 5" key="1">
    <citation type="journal article" date="2020" name="Microb. Genom.">
        <title>Genetic diversity of clinical and environmental Mucorales isolates obtained from an investigation of mucormycosis cases among solid organ transplant recipients.</title>
        <authorList>
            <person name="Nguyen M.H."/>
            <person name="Kaul D."/>
            <person name="Muto C."/>
            <person name="Cheng S.J."/>
            <person name="Richter R.A."/>
            <person name="Bruno V.M."/>
            <person name="Liu G."/>
            <person name="Beyhan S."/>
            <person name="Sundermann A.J."/>
            <person name="Mounaud S."/>
            <person name="Pasculle A.W."/>
            <person name="Nierman W.C."/>
            <person name="Driscoll E."/>
            <person name="Cumbie R."/>
            <person name="Clancy C.J."/>
            <person name="Dupont C.L."/>
        </authorList>
    </citation>
    <scope>NUCLEOTIDE SEQUENCE [LARGE SCALE GENOMIC DNA]</scope>
    <source>
        <strain evidence="4 5">GL24</strain>
    </source>
</reference>
<dbReference type="GO" id="GO:0005739">
    <property type="term" value="C:mitochondrion"/>
    <property type="evidence" value="ECO:0007669"/>
    <property type="project" value="TreeGrafter"/>
</dbReference>
<evidence type="ECO:0000256" key="2">
    <source>
        <dbReference type="ARBA" id="ARBA00023002"/>
    </source>
</evidence>
<proteinExistence type="predicted"/>
<dbReference type="AlphaFoldDB" id="A0A9P6XVC9"/>
<sequence>MTRRSVAGCRVAAAAPCRTRPRPQFDTTSTFPGTQPMRAAQYASFADPADVLAVADVALPEPGPGEVRIRTVLASIHNHDLLTVRGLYGYKPTLPAIAGSEALGVVDALGEGVEGLRIGQRVAAASVHGTWAEA</sequence>
<dbReference type="InterPro" id="IPR051034">
    <property type="entry name" value="Mito_Enoyl-ACP_Reductase"/>
</dbReference>
<dbReference type="SUPFAM" id="SSF50129">
    <property type="entry name" value="GroES-like"/>
    <property type="match status" value="1"/>
</dbReference>
<comment type="caution">
    <text evidence="4">The sequence shown here is derived from an EMBL/GenBank/DDBJ whole genome shotgun (WGS) entry which is preliminary data.</text>
</comment>
<dbReference type="PANTHER" id="PTHR43981:SF2">
    <property type="entry name" value="ENOYL-[ACYL-CARRIER-PROTEIN] REDUCTASE, MITOCHONDRIAL"/>
    <property type="match status" value="1"/>
</dbReference>
<dbReference type="EMBL" id="JAANIU010009555">
    <property type="protein sequence ID" value="KAG1532961.1"/>
    <property type="molecule type" value="Genomic_DNA"/>
</dbReference>
<dbReference type="Gene3D" id="3.90.180.10">
    <property type="entry name" value="Medium-chain alcohol dehydrogenases, catalytic domain"/>
    <property type="match status" value="1"/>
</dbReference>
<evidence type="ECO:0000313" key="4">
    <source>
        <dbReference type="EMBL" id="KAG1532961.1"/>
    </source>
</evidence>